<evidence type="ECO:0000259" key="1">
    <source>
        <dbReference type="PROSITE" id="PS51819"/>
    </source>
</evidence>
<protein>
    <submittedName>
        <fullName evidence="2">Glyoxalase/Bleomycin resistance protein/Dihydroxybiphenyl dioxygenase</fullName>
    </submittedName>
</protein>
<dbReference type="InterPro" id="IPR004360">
    <property type="entry name" value="Glyas_Fos-R_dOase_dom"/>
</dbReference>
<evidence type="ECO:0000313" key="2">
    <source>
        <dbReference type="EMBL" id="KAK3401756.1"/>
    </source>
</evidence>
<dbReference type="InterPro" id="IPR029068">
    <property type="entry name" value="Glyas_Bleomycin-R_OHBP_Dase"/>
</dbReference>
<keyword evidence="2" id="KW-0560">Oxidoreductase</keyword>
<reference evidence="2" key="1">
    <citation type="journal article" date="2023" name="Mol. Phylogenet. Evol.">
        <title>Genome-scale phylogeny and comparative genomics of the fungal order Sordariales.</title>
        <authorList>
            <person name="Hensen N."/>
            <person name="Bonometti L."/>
            <person name="Westerberg I."/>
            <person name="Brannstrom I.O."/>
            <person name="Guillou S."/>
            <person name="Cros-Aarteil S."/>
            <person name="Calhoun S."/>
            <person name="Haridas S."/>
            <person name="Kuo A."/>
            <person name="Mondo S."/>
            <person name="Pangilinan J."/>
            <person name="Riley R."/>
            <person name="LaButti K."/>
            <person name="Andreopoulos B."/>
            <person name="Lipzen A."/>
            <person name="Chen C."/>
            <person name="Yan M."/>
            <person name="Daum C."/>
            <person name="Ng V."/>
            <person name="Clum A."/>
            <person name="Steindorff A."/>
            <person name="Ohm R.A."/>
            <person name="Martin F."/>
            <person name="Silar P."/>
            <person name="Natvig D.O."/>
            <person name="Lalanne C."/>
            <person name="Gautier V."/>
            <person name="Ament-Velasquez S.L."/>
            <person name="Kruys A."/>
            <person name="Hutchinson M.I."/>
            <person name="Powell A.J."/>
            <person name="Barry K."/>
            <person name="Miller A.N."/>
            <person name="Grigoriev I.V."/>
            <person name="Debuchy R."/>
            <person name="Gladieux P."/>
            <person name="Hiltunen Thoren M."/>
            <person name="Johannesson H."/>
        </authorList>
    </citation>
    <scope>NUCLEOTIDE SEQUENCE</scope>
    <source>
        <strain evidence="2">FGSC 1904</strain>
    </source>
</reference>
<dbReference type="GO" id="GO:0051213">
    <property type="term" value="F:dioxygenase activity"/>
    <property type="evidence" value="ECO:0007669"/>
    <property type="project" value="UniProtKB-KW"/>
</dbReference>
<name>A0AAE0PKW2_SORBR</name>
<dbReference type="PANTHER" id="PTHR35006">
    <property type="entry name" value="GLYOXALASE FAMILY PROTEIN (AFU_ORTHOLOGUE AFUA_5G14830)"/>
    <property type="match status" value="1"/>
</dbReference>
<dbReference type="Gene3D" id="3.10.180.10">
    <property type="entry name" value="2,3-Dihydroxybiphenyl 1,2-Dioxygenase, domain 1"/>
    <property type="match status" value="1"/>
</dbReference>
<keyword evidence="3" id="KW-1185">Reference proteome</keyword>
<dbReference type="SUPFAM" id="SSF54593">
    <property type="entry name" value="Glyoxalase/Bleomycin resistance protein/Dihydroxybiphenyl dioxygenase"/>
    <property type="match status" value="1"/>
</dbReference>
<dbReference type="EMBL" id="JAUTDP010000002">
    <property type="protein sequence ID" value="KAK3401756.1"/>
    <property type="molecule type" value="Genomic_DNA"/>
</dbReference>
<sequence>MGDSPPPPRRTSNKTPIKIPLSVLVDPPPQQTHHNPLHHISLPVRSYTTSKTFYSAVLPPLGLSLVFDSEDASSPLTSSFKENHIRTLGYGPDPDHEIINIFEIPPSPSGEEDKVVRPPVPGFHLALSAPTRLAVVEFHAAAVQNGGTDNGLPGVREEYGRDYFAAYVRDPDGWGLEVVCKRRLEDLEDEDGNEEVEFARVDVDGKGTVEEGEGKHLYSVGEGTVRL</sequence>
<dbReference type="PROSITE" id="PS51819">
    <property type="entry name" value="VOC"/>
    <property type="match status" value="1"/>
</dbReference>
<reference evidence="2" key="2">
    <citation type="submission" date="2023-07" db="EMBL/GenBank/DDBJ databases">
        <authorList>
            <consortium name="Lawrence Berkeley National Laboratory"/>
            <person name="Haridas S."/>
            <person name="Hensen N."/>
            <person name="Bonometti L."/>
            <person name="Westerberg I."/>
            <person name="Brannstrom I.O."/>
            <person name="Guillou S."/>
            <person name="Cros-Aarteil S."/>
            <person name="Calhoun S."/>
            <person name="Kuo A."/>
            <person name="Mondo S."/>
            <person name="Pangilinan J."/>
            <person name="Riley R."/>
            <person name="LaButti K."/>
            <person name="Andreopoulos B."/>
            <person name="Lipzen A."/>
            <person name="Chen C."/>
            <person name="Yanf M."/>
            <person name="Daum C."/>
            <person name="Ng V."/>
            <person name="Clum A."/>
            <person name="Steindorff A."/>
            <person name="Ohm R."/>
            <person name="Martin F."/>
            <person name="Silar P."/>
            <person name="Natvig D."/>
            <person name="Lalanne C."/>
            <person name="Gautier V."/>
            <person name="Ament-velasquez S.L."/>
            <person name="Kruys A."/>
            <person name="Hutchinson M.I."/>
            <person name="Powell A.J."/>
            <person name="Barry K."/>
            <person name="Miller A.N."/>
            <person name="Grigoriev I.V."/>
            <person name="Debuchy R."/>
            <person name="Gladieux P."/>
            <person name="Thoren M.H."/>
            <person name="Johannesson H."/>
        </authorList>
    </citation>
    <scope>NUCLEOTIDE SEQUENCE</scope>
    <source>
        <strain evidence="2">FGSC 1904</strain>
    </source>
</reference>
<dbReference type="CDD" id="cd07262">
    <property type="entry name" value="VOC_like"/>
    <property type="match status" value="1"/>
</dbReference>
<dbReference type="AlphaFoldDB" id="A0AAE0PKW2"/>
<dbReference type="PANTHER" id="PTHR35006:SF2">
    <property type="entry name" value="GLYOXALASE FAMILY PROTEIN (AFU_ORTHOLOGUE AFUA_5G14830)"/>
    <property type="match status" value="1"/>
</dbReference>
<dbReference type="InterPro" id="IPR037523">
    <property type="entry name" value="VOC_core"/>
</dbReference>
<keyword evidence="2" id="KW-0223">Dioxygenase</keyword>
<evidence type="ECO:0000313" key="3">
    <source>
        <dbReference type="Proteomes" id="UP001281003"/>
    </source>
</evidence>
<dbReference type="Proteomes" id="UP001281003">
    <property type="component" value="Unassembled WGS sequence"/>
</dbReference>
<gene>
    <name evidence="2" type="ORF">B0T20DRAFT_122080</name>
</gene>
<accession>A0AAE0PKW2</accession>
<comment type="caution">
    <text evidence="2">The sequence shown here is derived from an EMBL/GenBank/DDBJ whole genome shotgun (WGS) entry which is preliminary data.</text>
</comment>
<feature type="domain" description="VOC" evidence="1">
    <location>
        <begin position="36"/>
        <end position="181"/>
    </location>
</feature>
<organism evidence="2 3">
    <name type="scientific">Sordaria brevicollis</name>
    <dbReference type="NCBI Taxonomy" id="83679"/>
    <lineage>
        <taxon>Eukaryota</taxon>
        <taxon>Fungi</taxon>
        <taxon>Dikarya</taxon>
        <taxon>Ascomycota</taxon>
        <taxon>Pezizomycotina</taxon>
        <taxon>Sordariomycetes</taxon>
        <taxon>Sordariomycetidae</taxon>
        <taxon>Sordariales</taxon>
        <taxon>Sordariaceae</taxon>
        <taxon>Sordaria</taxon>
    </lineage>
</organism>
<proteinExistence type="predicted"/>
<dbReference type="Pfam" id="PF00903">
    <property type="entry name" value="Glyoxalase"/>
    <property type="match status" value="1"/>
</dbReference>